<evidence type="ECO:0000259" key="1">
    <source>
        <dbReference type="PROSITE" id="PS51340"/>
    </source>
</evidence>
<comment type="caution">
    <text evidence="2">The sequence shown here is derived from an EMBL/GenBank/DDBJ whole genome shotgun (WGS) entry which is preliminary data.</text>
</comment>
<reference evidence="2 3" key="1">
    <citation type="submission" date="2016-01" db="EMBL/GenBank/DDBJ databases">
        <title>Janibacter melonis strain CD11_4 genome sequencing and assembly.</title>
        <authorList>
            <person name="Nair G.R."/>
            <person name="Kaur G."/>
            <person name="Chander A.M."/>
            <person name="Mayilraj S."/>
        </authorList>
    </citation>
    <scope>NUCLEOTIDE SEQUENCE [LARGE SCALE GENOMIC DNA]</scope>
    <source>
        <strain evidence="2 3">CD11-4</strain>
    </source>
</reference>
<dbReference type="RefSeq" id="WP_068275140.1">
    <property type="nucleotide sequence ID" value="NZ_LQZG01000003.1"/>
</dbReference>
<proteinExistence type="predicted"/>
<sequence>MRVTDIRLYPVKSLAGQAVTSAVVEPWGLAGDRRWGLVDESGHKVTALMDSRLLALSSEHLAGGGVLVRHAEQSRRVHPPHGDTARPIGGAAGAHAVPADPEVDAWLTQRVGRPLRLVWQPDPADRGIPADRGGQPQDSLTLAWSSPLVLTTERSLEQLQEWVDETADERGERRAERLVMERFRPNVVVDGDTPFAEDGWSHVRIGDVDHRVSALCDRCVVTGVDPVSLRTGPEPLRTLAARRRWDGALWFGVRLVPLGTGEVRVGDPVRAVAARPTPTLDQAPTTV</sequence>
<protein>
    <recommendedName>
        <fullName evidence="1">MOSC domain-containing protein</fullName>
    </recommendedName>
</protein>
<dbReference type="GO" id="GO:0030151">
    <property type="term" value="F:molybdenum ion binding"/>
    <property type="evidence" value="ECO:0007669"/>
    <property type="project" value="InterPro"/>
</dbReference>
<dbReference type="SUPFAM" id="SSF50800">
    <property type="entry name" value="PK beta-barrel domain-like"/>
    <property type="match status" value="1"/>
</dbReference>
<dbReference type="STRING" id="262209.AWH69_10535"/>
<dbReference type="InterPro" id="IPR005302">
    <property type="entry name" value="MoCF_Sase_C"/>
</dbReference>
<dbReference type="InterPro" id="IPR005303">
    <property type="entry name" value="MOCOS_middle"/>
</dbReference>
<dbReference type="EMBL" id="LQZG01000003">
    <property type="protein sequence ID" value="OAB86847.1"/>
    <property type="molecule type" value="Genomic_DNA"/>
</dbReference>
<dbReference type="InterPro" id="IPR011037">
    <property type="entry name" value="Pyrv_Knase-like_insert_dom_sf"/>
</dbReference>
<dbReference type="GO" id="GO:0030170">
    <property type="term" value="F:pyridoxal phosphate binding"/>
    <property type="evidence" value="ECO:0007669"/>
    <property type="project" value="InterPro"/>
</dbReference>
<organism evidence="2 3">
    <name type="scientific">Janibacter melonis</name>
    <dbReference type="NCBI Taxonomy" id="262209"/>
    <lineage>
        <taxon>Bacteria</taxon>
        <taxon>Bacillati</taxon>
        <taxon>Actinomycetota</taxon>
        <taxon>Actinomycetes</taxon>
        <taxon>Micrococcales</taxon>
        <taxon>Intrasporangiaceae</taxon>
        <taxon>Janibacter</taxon>
    </lineage>
</organism>
<dbReference type="PANTHER" id="PTHR14237">
    <property type="entry name" value="MOLYBDOPTERIN COFACTOR SULFURASE MOSC"/>
    <property type="match status" value="1"/>
</dbReference>
<dbReference type="AlphaFoldDB" id="A0A176QB11"/>
<gene>
    <name evidence="2" type="ORF">AWH69_10535</name>
</gene>
<evidence type="ECO:0000313" key="3">
    <source>
        <dbReference type="Proteomes" id="UP000076976"/>
    </source>
</evidence>
<evidence type="ECO:0000313" key="2">
    <source>
        <dbReference type="EMBL" id="OAB86847.1"/>
    </source>
</evidence>
<keyword evidence="3" id="KW-1185">Reference proteome</keyword>
<dbReference type="SUPFAM" id="SSF141673">
    <property type="entry name" value="MOSC N-terminal domain-like"/>
    <property type="match status" value="1"/>
</dbReference>
<feature type="domain" description="MOSC" evidence="1">
    <location>
        <begin position="115"/>
        <end position="272"/>
    </location>
</feature>
<dbReference type="GO" id="GO:0003824">
    <property type="term" value="F:catalytic activity"/>
    <property type="evidence" value="ECO:0007669"/>
    <property type="project" value="InterPro"/>
</dbReference>
<accession>A0A176QB11</accession>
<dbReference type="PROSITE" id="PS51340">
    <property type="entry name" value="MOSC"/>
    <property type="match status" value="1"/>
</dbReference>
<dbReference type="Pfam" id="PF03476">
    <property type="entry name" value="MOSC_N"/>
    <property type="match status" value="1"/>
</dbReference>
<dbReference type="Pfam" id="PF03473">
    <property type="entry name" value="MOSC"/>
    <property type="match status" value="1"/>
</dbReference>
<dbReference type="Proteomes" id="UP000076976">
    <property type="component" value="Unassembled WGS sequence"/>
</dbReference>
<name>A0A176QB11_9MICO</name>
<dbReference type="PANTHER" id="PTHR14237:SF19">
    <property type="entry name" value="MITOCHONDRIAL AMIDOXIME REDUCING COMPONENT 1"/>
    <property type="match status" value="1"/>
</dbReference>